<keyword evidence="1" id="KW-0560">Oxidoreductase</keyword>
<dbReference type="Gene3D" id="3.40.50.720">
    <property type="entry name" value="NAD(P)-binding Rossmann-like Domain"/>
    <property type="match status" value="1"/>
</dbReference>
<dbReference type="GO" id="GO:0016491">
    <property type="term" value="F:oxidoreductase activity"/>
    <property type="evidence" value="ECO:0007669"/>
    <property type="project" value="UniProtKB-KW"/>
</dbReference>
<protein>
    <submittedName>
        <fullName evidence="6">3-hydroxyisobutyrate dehydrogenase</fullName>
    </submittedName>
</protein>
<dbReference type="InterPro" id="IPR013328">
    <property type="entry name" value="6PGD_dom2"/>
</dbReference>
<sequence length="287" mass="30334">MQIAFLGLGKMGGSIAHLLVKQHSLTVWNRTAAACEPLVQLGAKSAATPVEAVQHADIVFTMLLDDVALEDILFAQGVLAAMPAHSIHVSLSTISVALAERLEQAHATHRQRLISSPVFGRPSVASEGKLWLAVAGPAGAIDEARPLLEVFSRGITLVGERPSQANAAKVAGNFLISSMIASLSEAFTVAESKGIDPSIFLETVNSALFQSPFYANYGKLMIDPPAEVGATVKLGAKDTRLFREAAASVPTPLADLYRDRFDAAIEAGRGDADWAAGYFAQTRAEAK</sequence>
<feature type="domain" description="3-hydroxyisobutyrate dehydrogenase-like NAD-binding" evidence="5">
    <location>
        <begin position="164"/>
        <end position="276"/>
    </location>
</feature>
<evidence type="ECO:0000259" key="4">
    <source>
        <dbReference type="Pfam" id="PF03446"/>
    </source>
</evidence>
<dbReference type="InterPro" id="IPR015815">
    <property type="entry name" value="HIBADH-related"/>
</dbReference>
<dbReference type="InterPro" id="IPR051265">
    <property type="entry name" value="HIBADH-related_NP60_sf"/>
</dbReference>
<dbReference type="InterPro" id="IPR029154">
    <property type="entry name" value="HIBADH-like_NADP-bd"/>
</dbReference>
<evidence type="ECO:0000313" key="7">
    <source>
        <dbReference type="Proteomes" id="UP000198356"/>
    </source>
</evidence>
<proteinExistence type="predicted"/>
<dbReference type="InterPro" id="IPR006115">
    <property type="entry name" value="6PGDH_NADP-bd"/>
</dbReference>
<organism evidence="6 7">
    <name type="scientific">Granulicella rosea</name>
    <dbReference type="NCBI Taxonomy" id="474952"/>
    <lineage>
        <taxon>Bacteria</taxon>
        <taxon>Pseudomonadati</taxon>
        <taxon>Acidobacteriota</taxon>
        <taxon>Terriglobia</taxon>
        <taxon>Terriglobales</taxon>
        <taxon>Acidobacteriaceae</taxon>
        <taxon>Granulicella</taxon>
    </lineage>
</organism>
<dbReference type="AlphaFoldDB" id="A0A239M3Y2"/>
<dbReference type="GO" id="GO:0050661">
    <property type="term" value="F:NADP binding"/>
    <property type="evidence" value="ECO:0007669"/>
    <property type="project" value="InterPro"/>
</dbReference>
<dbReference type="InterPro" id="IPR036291">
    <property type="entry name" value="NAD(P)-bd_dom_sf"/>
</dbReference>
<dbReference type="RefSeq" id="WP_089410046.1">
    <property type="nucleotide sequence ID" value="NZ_FZOU01000009.1"/>
</dbReference>
<evidence type="ECO:0000256" key="1">
    <source>
        <dbReference type="ARBA" id="ARBA00023002"/>
    </source>
</evidence>
<feature type="active site" evidence="3">
    <location>
        <position position="169"/>
    </location>
</feature>
<dbReference type="Pfam" id="PF03446">
    <property type="entry name" value="NAD_binding_2"/>
    <property type="match status" value="1"/>
</dbReference>
<dbReference type="PANTHER" id="PTHR43580:SF2">
    <property type="entry name" value="CYTOKINE-LIKE NUCLEAR FACTOR N-PAC"/>
    <property type="match status" value="1"/>
</dbReference>
<evidence type="ECO:0000313" key="6">
    <source>
        <dbReference type="EMBL" id="SNT36823.1"/>
    </source>
</evidence>
<name>A0A239M3Y2_9BACT</name>
<evidence type="ECO:0000259" key="5">
    <source>
        <dbReference type="Pfam" id="PF14833"/>
    </source>
</evidence>
<dbReference type="PIRSF" id="PIRSF000103">
    <property type="entry name" value="HIBADH"/>
    <property type="match status" value="1"/>
</dbReference>
<reference evidence="6 7" key="1">
    <citation type="submission" date="2017-06" db="EMBL/GenBank/DDBJ databases">
        <authorList>
            <person name="Kim H.J."/>
            <person name="Triplett B.A."/>
        </authorList>
    </citation>
    <scope>NUCLEOTIDE SEQUENCE [LARGE SCALE GENOMIC DNA]</scope>
    <source>
        <strain evidence="6 7">DSM 18704</strain>
    </source>
</reference>
<evidence type="ECO:0000256" key="3">
    <source>
        <dbReference type="PIRSR" id="PIRSR000103-1"/>
    </source>
</evidence>
<accession>A0A239M3Y2</accession>
<dbReference type="OrthoDB" id="9786703at2"/>
<dbReference type="SUPFAM" id="SSF48179">
    <property type="entry name" value="6-phosphogluconate dehydrogenase C-terminal domain-like"/>
    <property type="match status" value="1"/>
</dbReference>
<keyword evidence="7" id="KW-1185">Reference proteome</keyword>
<dbReference type="GO" id="GO:0051287">
    <property type="term" value="F:NAD binding"/>
    <property type="evidence" value="ECO:0007669"/>
    <property type="project" value="InterPro"/>
</dbReference>
<dbReference type="PANTHER" id="PTHR43580">
    <property type="entry name" value="OXIDOREDUCTASE GLYR1-RELATED"/>
    <property type="match status" value="1"/>
</dbReference>
<keyword evidence="2" id="KW-0520">NAD</keyword>
<dbReference type="InterPro" id="IPR008927">
    <property type="entry name" value="6-PGluconate_DH-like_C_sf"/>
</dbReference>
<gene>
    <name evidence="6" type="ORF">SAMN05421770_10962</name>
</gene>
<dbReference type="Gene3D" id="1.10.1040.10">
    <property type="entry name" value="N-(1-d-carboxylethyl)-l-norvaline Dehydrogenase, domain 2"/>
    <property type="match status" value="1"/>
</dbReference>
<dbReference type="Proteomes" id="UP000198356">
    <property type="component" value="Unassembled WGS sequence"/>
</dbReference>
<evidence type="ECO:0000256" key="2">
    <source>
        <dbReference type="ARBA" id="ARBA00023027"/>
    </source>
</evidence>
<dbReference type="Pfam" id="PF14833">
    <property type="entry name" value="NAD_binding_11"/>
    <property type="match status" value="1"/>
</dbReference>
<feature type="domain" description="6-phosphogluconate dehydrogenase NADP-binding" evidence="4">
    <location>
        <begin position="2"/>
        <end position="159"/>
    </location>
</feature>
<dbReference type="SUPFAM" id="SSF51735">
    <property type="entry name" value="NAD(P)-binding Rossmann-fold domains"/>
    <property type="match status" value="1"/>
</dbReference>
<dbReference type="EMBL" id="FZOU01000009">
    <property type="protein sequence ID" value="SNT36823.1"/>
    <property type="molecule type" value="Genomic_DNA"/>
</dbReference>